<evidence type="ECO:0000313" key="1">
    <source>
        <dbReference type="EMBL" id="TBU59769.1"/>
    </source>
</evidence>
<organism evidence="1 2">
    <name type="scientific">Dichomitus squalens</name>
    <dbReference type="NCBI Taxonomy" id="114155"/>
    <lineage>
        <taxon>Eukaryota</taxon>
        <taxon>Fungi</taxon>
        <taxon>Dikarya</taxon>
        <taxon>Basidiomycota</taxon>
        <taxon>Agaricomycotina</taxon>
        <taxon>Agaricomycetes</taxon>
        <taxon>Polyporales</taxon>
        <taxon>Polyporaceae</taxon>
        <taxon>Dichomitus</taxon>
    </lineage>
</organism>
<dbReference type="EMBL" id="ML145110">
    <property type="protein sequence ID" value="TBU59769.1"/>
    <property type="molecule type" value="Genomic_DNA"/>
</dbReference>
<proteinExistence type="predicted"/>
<keyword evidence="2" id="KW-1185">Reference proteome</keyword>
<dbReference type="AlphaFoldDB" id="A0A4Q9PYQ8"/>
<protein>
    <submittedName>
        <fullName evidence="1">Uncharacterized protein</fullName>
    </submittedName>
</protein>
<dbReference type="Proteomes" id="UP000292082">
    <property type="component" value="Unassembled WGS sequence"/>
</dbReference>
<evidence type="ECO:0000313" key="2">
    <source>
        <dbReference type="Proteomes" id="UP000292082"/>
    </source>
</evidence>
<gene>
    <name evidence="1" type="ORF">BD310DRAFT_369103</name>
</gene>
<reference evidence="1 2" key="1">
    <citation type="submission" date="2019-01" db="EMBL/GenBank/DDBJ databases">
        <title>Draft genome sequences of three monokaryotic isolates of the white-rot basidiomycete fungus Dichomitus squalens.</title>
        <authorList>
            <consortium name="DOE Joint Genome Institute"/>
            <person name="Lopez S.C."/>
            <person name="Andreopoulos B."/>
            <person name="Pangilinan J."/>
            <person name="Lipzen A."/>
            <person name="Riley R."/>
            <person name="Ahrendt S."/>
            <person name="Ng V."/>
            <person name="Barry K."/>
            <person name="Daum C."/>
            <person name="Grigoriev I.V."/>
            <person name="Hilden K.S."/>
            <person name="Makela M.R."/>
            <person name="de Vries R.P."/>
        </authorList>
    </citation>
    <scope>NUCLEOTIDE SEQUENCE [LARGE SCALE GENOMIC DNA]</scope>
    <source>
        <strain evidence="1 2">CBS 464.89</strain>
    </source>
</reference>
<name>A0A4Q9PYQ8_9APHY</name>
<accession>A0A4Q9PYQ8</accession>
<sequence length="114" mass="12356">MAVRVQEAGARRATRRAPRRRVLGVGASASTVRSRGQSAASSATFSLPAIRQHLWPSSPPVSLPWPCLTLFSPAATKFVLLETTTHTIISELGHLSDVLTSSWRNHPTRPPQGH</sequence>